<dbReference type="EMBL" id="UWOC01000088">
    <property type="protein sequence ID" value="VCU07946.1"/>
    <property type="molecule type" value="Genomic_DNA"/>
</dbReference>
<dbReference type="PANTHER" id="PTHR43434">
    <property type="entry name" value="PHOSPHOGLYCOLATE PHOSPHATASE"/>
    <property type="match status" value="1"/>
</dbReference>
<dbReference type="InterPro" id="IPR023214">
    <property type="entry name" value="HAD_sf"/>
</dbReference>
<dbReference type="InterPro" id="IPR023198">
    <property type="entry name" value="PGP-like_dom2"/>
</dbReference>
<name>A0A3S4B356_9BRAD</name>
<dbReference type="InterPro" id="IPR050155">
    <property type="entry name" value="HAD-like_hydrolase_sf"/>
</dbReference>
<dbReference type="GO" id="GO:0006281">
    <property type="term" value="P:DNA repair"/>
    <property type="evidence" value="ECO:0007669"/>
    <property type="project" value="TreeGrafter"/>
</dbReference>
<proteinExistence type="predicted"/>
<dbReference type="Pfam" id="PF13419">
    <property type="entry name" value="HAD_2"/>
    <property type="match status" value="1"/>
</dbReference>
<dbReference type="RefSeq" id="WP_280176746.1">
    <property type="nucleotide sequence ID" value="NZ_UWOC01000088.1"/>
</dbReference>
<dbReference type="Gene3D" id="1.10.150.240">
    <property type="entry name" value="Putative phosphatase, domain 2"/>
    <property type="match status" value="1"/>
</dbReference>
<dbReference type="SFLD" id="SFLDG01129">
    <property type="entry name" value="C1.5:_HAD__Beta-PGM__Phosphata"/>
    <property type="match status" value="1"/>
</dbReference>
<reference evidence="2" key="1">
    <citation type="submission" date="2018-10" db="EMBL/GenBank/DDBJ databases">
        <authorList>
            <person name="Peiro R."/>
            <person name="Begona"/>
            <person name="Cbmso G."/>
            <person name="Lopez M."/>
            <person name="Gonzalez S."/>
            <person name="Sacristan E."/>
            <person name="Castillo E."/>
        </authorList>
    </citation>
    <scope>NUCLEOTIDE SEQUENCE [LARGE SCALE GENOMIC DNA]</scope>
</reference>
<dbReference type="Gene3D" id="3.40.50.1000">
    <property type="entry name" value="HAD superfamily/HAD-like"/>
    <property type="match status" value="1"/>
</dbReference>
<dbReference type="PANTHER" id="PTHR43434:SF13">
    <property type="entry name" value="PHOSPHOGLYCOLATE PHOSPHATASE"/>
    <property type="match status" value="1"/>
</dbReference>
<evidence type="ECO:0000313" key="1">
    <source>
        <dbReference type="EMBL" id="VCU07946.1"/>
    </source>
</evidence>
<dbReference type="InterPro" id="IPR041492">
    <property type="entry name" value="HAD_2"/>
</dbReference>
<dbReference type="GO" id="GO:0005829">
    <property type="term" value="C:cytosol"/>
    <property type="evidence" value="ECO:0007669"/>
    <property type="project" value="TreeGrafter"/>
</dbReference>
<protein>
    <submittedName>
        <fullName evidence="1">Phosphoglycolate phosphatase</fullName>
    </submittedName>
</protein>
<dbReference type="InterPro" id="IPR036412">
    <property type="entry name" value="HAD-like_sf"/>
</dbReference>
<dbReference type="AlphaFoldDB" id="A0A3S4B356"/>
<evidence type="ECO:0000313" key="2">
    <source>
        <dbReference type="Proteomes" id="UP000289200"/>
    </source>
</evidence>
<comment type="caution">
    <text evidence="1">The sequence shown here is derived from an EMBL/GenBank/DDBJ whole genome shotgun (WGS) entry which is preliminary data.</text>
</comment>
<sequence length="223" mass="23726">MSTALVGPGTGPPPRWRLAVFDMDGTLVDSFPWFVRVLNDVADRYGFRRVAPEDVPSLRRAHAHEILRRLAVPAWRLPAIVRHLRTLKTAQLADIPLFPGVDAMLAGLAGRGVTLAVVSSDSDANVRRSLGAANLAHIAHLACGAGLFGKPHKLRAVLRRAGVAPAAAIAIGDELRDLDAARGVGMAFGAVAWGYTDVSALAARAPDLVFRRMDDIVPALTPV</sequence>
<organism evidence="1 2">
    <name type="scientific">Rhodoplanes serenus</name>
    <dbReference type="NCBI Taxonomy" id="200615"/>
    <lineage>
        <taxon>Bacteria</taxon>
        <taxon>Pseudomonadati</taxon>
        <taxon>Pseudomonadota</taxon>
        <taxon>Alphaproteobacteria</taxon>
        <taxon>Hyphomicrobiales</taxon>
        <taxon>Nitrobacteraceae</taxon>
        <taxon>Rhodoplanes</taxon>
    </lineage>
</organism>
<dbReference type="SFLD" id="SFLDS00003">
    <property type="entry name" value="Haloacid_Dehalogenase"/>
    <property type="match status" value="1"/>
</dbReference>
<dbReference type="SUPFAM" id="SSF56784">
    <property type="entry name" value="HAD-like"/>
    <property type="match status" value="1"/>
</dbReference>
<dbReference type="Proteomes" id="UP000289200">
    <property type="component" value="Unassembled WGS sequence"/>
</dbReference>
<accession>A0A3S4B356</accession>
<dbReference type="GO" id="GO:0008967">
    <property type="term" value="F:phosphoglycolate phosphatase activity"/>
    <property type="evidence" value="ECO:0007669"/>
    <property type="project" value="TreeGrafter"/>
</dbReference>
<keyword evidence="2" id="KW-1185">Reference proteome</keyword>
<gene>
    <name evidence="1" type="primary">gph_1</name>
    <name evidence="1" type="ORF">RHODGE_RHODGE_01089</name>
</gene>